<dbReference type="AlphaFoldDB" id="A0A0D8XE10"/>
<reference evidence="4 5" key="1">
    <citation type="submission" date="2013-11" db="EMBL/GenBank/DDBJ databases">
        <title>Draft genome of the bovine lungworm Dictyocaulus viviparus.</title>
        <authorList>
            <person name="Mitreva M."/>
        </authorList>
    </citation>
    <scope>NUCLEOTIDE SEQUENCE [LARGE SCALE GENOMIC DNA]</scope>
    <source>
        <strain evidence="4 5">HannoverDv2000</strain>
    </source>
</reference>
<dbReference type="PANTHER" id="PTHR24166">
    <property type="entry name" value="ROLLING PEBBLES, ISOFORM B"/>
    <property type="match status" value="1"/>
</dbReference>
<dbReference type="SUPFAM" id="SSF52540">
    <property type="entry name" value="P-loop containing nucleoside triphosphate hydrolases"/>
    <property type="match status" value="1"/>
</dbReference>
<dbReference type="SUPFAM" id="SSF48403">
    <property type="entry name" value="Ankyrin repeat"/>
    <property type="match status" value="1"/>
</dbReference>
<evidence type="ECO:0000256" key="1">
    <source>
        <dbReference type="ARBA" id="ARBA00022737"/>
    </source>
</evidence>
<dbReference type="EMBL" id="KN716742">
    <property type="protein sequence ID" value="KJH41889.1"/>
    <property type="molecule type" value="Genomic_DNA"/>
</dbReference>
<dbReference type="STRING" id="29172.A0A0D8XE10"/>
<protein>
    <submittedName>
        <fullName evidence="4">Ankyrin repeat protein</fullName>
    </submittedName>
</protein>
<gene>
    <name evidence="4" type="ORF">DICVIV_12130</name>
</gene>
<name>A0A0D8XE10_DICVI</name>
<evidence type="ECO:0000256" key="2">
    <source>
        <dbReference type="ARBA" id="ARBA00023043"/>
    </source>
</evidence>
<evidence type="ECO:0000313" key="5">
    <source>
        <dbReference type="Proteomes" id="UP000053766"/>
    </source>
</evidence>
<dbReference type="OrthoDB" id="5958958at2759"/>
<sequence length="719" mass="80737">MTIDSTSKRIQIESALQPLFNLDQFFSQSDLEDVFIGREWAFREIYESAIVDKIPITIVEGCRGSGKTTIFNQLILNSSFYSSKTSDTIDSGYVADDTKVWNSRNYEWMRAIASRLVAFHICNIQSSSSCLIPEFVCNLAAWLSRSPILKSYTEILNKVCFTENITLLWLRFFSFIDKIFKDKEKLELLKLEECIKNDALYVFRTAIADPLLQLNCFDQGCLVILIDGSDEAEFHRSEDGKSIDDVPLNERVVRDNRMFTEYRLSVLPELDDYLVTIRSRRSIIDPFGDLVDRIVYAANGNILYIRLLLCSPSIFARAVPVLNVMLAALHPMDRFELLAVLNSLHSDVAIMETQLDEILTILSPLLRFASNGSITLHDTAFRDWLLTNANHPKFPSDARHGHMLIAFRLTEISPLDSIQIFELAHHLLKAHPYKYMHGKYIPEYTSTKDGQIQWIKRCSKNIENVLLNHRNMFFPNTKVTQLLLMAGADVNALDPSSTITAMQEAVMAGNAQLVSLFLSNGGDVHQSQGLSVLTIAAKYGHIELLPLIFPLDNMETVESALVEGARSGHAKVIRYLLAQTWSNTKQKLVAVENALIAAAGAGETKVCELLVDSYELQDFSNAMRAACEHGCSNTVQFFLSRGVSLSSFSWPAERPALICAVESGSWDFVVAVLSLANCNIECEDPFGRTPLITAARCTHVGLIDLLLNKGRVQIKFEFP</sequence>
<dbReference type="Pfam" id="PF12796">
    <property type="entry name" value="Ank_2"/>
    <property type="match status" value="2"/>
</dbReference>
<dbReference type="PANTHER" id="PTHR24166:SF55">
    <property type="entry name" value="ROLLING PEBBLES, ISOFORM B"/>
    <property type="match status" value="1"/>
</dbReference>
<dbReference type="InterPro" id="IPR027417">
    <property type="entry name" value="P-loop_NTPase"/>
</dbReference>
<dbReference type="SMART" id="SM00248">
    <property type="entry name" value="ANK"/>
    <property type="match status" value="5"/>
</dbReference>
<reference evidence="5" key="2">
    <citation type="journal article" date="2016" name="Sci. Rep.">
        <title>Dictyocaulus viviparus genome, variome and transcriptome elucidate lungworm biology and support future intervention.</title>
        <authorList>
            <person name="McNulty S.N."/>
            <person name="Strube C."/>
            <person name="Rosa B.A."/>
            <person name="Martin J.C."/>
            <person name="Tyagi R."/>
            <person name="Choi Y.J."/>
            <person name="Wang Q."/>
            <person name="Hallsworth Pepin K."/>
            <person name="Zhang X."/>
            <person name="Ozersky P."/>
            <person name="Wilson R.K."/>
            <person name="Sternberg P.W."/>
            <person name="Gasser R.B."/>
            <person name="Mitreva M."/>
        </authorList>
    </citation>
    <scope>NUCLEOTIDE SEQUENCE [LARGE SCALE GENOMIC DNA]</scope>
    <source>
        <strain evidence="5">HannoverDv2000</strain>
    </source>
</reference>
<organism evidence="4 5">
    <name type="scientific">Dictyocaulus viviparus</name>
    <name type="common">Bovine lungworm</name>
    <dbReference type="NCBI Taxonomy" id="29172"/>
    <lineage>
        <taxon>Eukaryota</taxon>
        <taxon>Metazoa</taxon>
        <taxon>Ecdysozoa</taxon>
        <taxon>Nematoda</taxon>
        <taxon>Chromadorea</taxon>
        <taxon>Rhabditida</taxon>
        <taxon>Rhabditina</taxon>
        <taxon>Rhabditomorpha</taxon>
        <taxon>Strongyloidea</taxon>
        <taxon>Metastrongylidae</taxon>
        <taxon>Dictyocaulus</taxon>
    </lineage>
</organism>
<proteinExistence type="predicted"/>
<dbReference type="InterPro" id="IPR002110">
    <property type="entry name" value="Ankyrin_rpt"/>
</dbReference>
<accession>A0A0D8XE10</accession>
<dbReference type="InterPro" id="IPR036770">
    <property type="entry name" value="Ankyrin_rpt-contain_sf"/>
</dbReference>
<keyword evidence="1" id="KW-0677">Repeat</keyword>
<dbReference type="Proteomes" id="UP000053766">
    <property type="component" value="Unassembled WGS sequence"/>
</dbReference>
<feature type="domain" description="TANC1/2-like winged helix" evidence="3">
    <location>
        <begin position="310"/>
        <end position="461"/>
    </location>
</feature>
<dbReference type="InterPro" id="IPR058056">
    <property type="entry name" value="WH_TANC1/2"/>
</dbReference>
<evidence type="ECO:0000313" key="4">
    <source>
        <dbReference type="EMBL" id="KJH41889.1"/>
    </source>
</evidence>
<dbReference type="Pfam" id="PF25521">
    <property type="entry name" value="WHD_TANC1"/>
    <property type="match status" value="1"/>
</dbReference>
<keyword evidence="5" id="KW-1185">Reference proteome</keyword>
<evidence type="ECO:0000259" key="3">
    <source>
        <dbReference type="Pfam" id="PF25521"/>
    </source>
</evidence>
<dbReference type="Gene3D" id="1.25.40.20">
    <property type="entry name" value="Ankyrin repeat-containing domain"/>
    <property type="match status" value="2"/>
</dbReference>
<dbReference type="InterPro" id="IPR050889">
    <property type="entry name" value="Dendritic_Spine_Reg/Scaffold"/>
</dbReference>
<keyword evidence="2" id="KW-0040">ANK repeat</keyword>